<feature type="region of interest" description="Disordered" evidence="1">
    <location>
        <begin position="78"/>
        <end position="121"/>
    </location>
</feature>
<protein>
    <submittedName>
        <fullName evidence="2">Uncharacterized protein</fullName>
    </submittedName>
</protein>
<evidence type="ECO:0000256" key="1">
    <source>
        <dbReference type="SAM" id="MobiDB-lite"/>
    </source>
</evidence>
<dbReference type="Proteomes" id="UP001159427">
    <property type="component" value="Unassembled WGS sequence"/>
</dbReference>
<proteinExistence type="predicted"/>
<organism evidence="2 3">
    <name type="scientific">Porites evermanni</name>
    <dbReference type="NCBI Taxonomy" id="104178"/>
    <lineage>
        <taxon>Eukaryota</taxon>
        <taxon>Metazoa</taxon>
        <taxon>Cnidaria</taxon>
        <taxon>Anthozoa</taxon>
        <taxon>Hexacorallia</taxon>
        <taxon>Scleractinia</taxon>
        <taxon>Fungiina</taxon>
        <taxon>Poritidae</taxon>
        <taxon>Porites</taxon>
    </lineage>
</organism>
<sequence length="121" mass="13119">SGTQEGEKSGIEKGRTFCNLPIFLFVALSRSRYKGNENLKMGKDVRGIERGKYACGEREYLMRSDGATCGYCGCLPTRHSKKNARYSSDSVGGTSAAGTSESTSPEKWKETEGSLSEESSP</sequence>
<name>A0ABN8QEF4_9CNID</name>
<evidence type="ECO:0000313" key="3">
    <source>
        <dbReference type="Proteomes" id="UP001159427"/>
    </source>
</evidence>
<feature type="non-terminal residue" evidence="2">
    <location>
        <position position="1"/>
    </location>
</feature>
<evidence type="ECO:0000313" key="2">
    <source>
        <dbReference type="EMBL" id="CAH3162973.1"/>
    </source>
</evidence>
<reference evidence="2 3" key="1">
    <citation type="submission" date="2022-05" db="EMBL/GenBank/DDBJ databases">
        <authorList>
            <consortium name="Genoscope - CEA"/>
            <person name="William W."/>
        </authorList>
    </citation>
    <scope>NUCLEOTIDE SEQUENCE [LARGE SCALE GENOMIC DNA]</scope>
</reference>
<accession>A0ABN8QEF4</accession>
<dbReference type="EMBL" id="CALNXI010001277">
    <property type="protein sequence ID" value="CAH3162973.1"/>
    <property type="molecule type" value="Genomic_DNA"/>
</dbReference>
<feature type="compositionally biased region" description="Low complexity" evidence="1">
    <location>
        <begin position="87"/>
        <end position="103"/>
    </location>
</feature>
<gene>
    <name evidence="2" type="ORF">PEVE_00004443</name>
</gene>
<keyword evidence="3" id="KW-1185">Reference proteome</keyword>
<comment type="caution">
    <text evidence="2">The sequence shown here is derived from an EMBL/GenBank/DDBJ whole genome shotgun (WGS) entry which is preliminary data.</text>
</comment>